<gene>
    <name evidence="2" type="ORF">BDV95DRAFT_602702</name>
</gene>
<dbReference type="EMBL" id="JAADJZ010000003">
    <property type="protein sequence ID" value="KAF2876738.1"/>
    <property type="molecule type" value="Genomic_DNA"/>
</dbReference>
<feature type="region of interest" description="Disordered" evidence="1">
    <location>
        <begin position="486"/>
        <end position="510"/>
    </location>
</feature>
<comment type="caution">
    <text evidence="2">The sequence shown here is derived from an EMBL/GenBank/DDBJ whole genome shotgun (WGS) entry which is preliminary data.</text>
</comment>
<name>A0A7C8MEX5_9PLEO</name>
<organism evidence="2 3">
    <name type="scientific">Massariosphaeria phaeospora</name>
    <dbReference type="NCBI Taxonomy" id="100035"/>
    <lineage>
        <taxon>Eukaryota</taxon>
        <taxon>Fungi</taxon>
        <taxon>Dikarya</taxon>
        <taxon>Ascomycota</taxon>
        <taxon>Pezizomycotina</taxon>
        <taxon>Dothideomycetes</taxon>
        <taxon>Pleosporomycetidae</taxon>
        <taxon>Pleosporales</taxon>
        <taxon>Pleosporales incertae sedis</taxon>
        <taxon>Massariosphaeria</taxon>
    </lineage>
</organism>
<evidence type="ECO:0000313" key="2">
    <source>
        <dbReference type="EMBL" id="KAF2876738.1"/>
    </source>
</evidence>
<dbReference type="OrthoDB" id="3946545at2759"/>
<sequence length="510" mass="57393">MICDDQCTPGSDSEITKTHNTIMDEVEDWLELNERDDYWALRVRPSRRTNPSRHPLCSLANAPVDESAAFDALVYSLALQLLASCYTILQPSSANSVPLSQQTRSPRRVSALKLHSQYRLAPAAGYHARECSETASWPGLYTGPAIEDQLAQNVSRKRLSAKRAKERASRIPNRCQRGVPTSEWSDGAAPYIDRGGSSQSSSTSPSSDKDQALVPKLISQASAPNSWRRKPYIFFLNHLPSKALSPFRHHHRQHHPQYSRIPDSRKIRNAGPYITAHAVQKVSSASRLRRTQSLPRQNSSSPQLNGSIPNAGRNSLTPTLGSTPLYPLELPEIRRFSATVSEPAQEPIRVCGRGDLIVDRKEPGEPRATPYHTLFSRRGKHIYTPDAVSPGCTVETKMPRRVRQPSDYFGWQNCVPREEAISSEVQYEYEDEEGGDGNESQCSDEWPYKEAKRHTTLDRPVAMNRGQVERLRKKTLDVNAEQMLHRAHATQQKQSHLEVSGQKKKPGWWL</sequence>
<reference evidence="2 3" key="1">
    <citation type="submission" date="2020-01" db="EMBL/GenBank/DDBJ databases">
        <authorList>
            <consortium name="DOE Joint Genome Institute"/>
            <person name="Haridas S."/>
            <person name="Albert R."/>
            <person name="Binder M."/>
            <person name="Bloem J."/>
            <person name="Labutti K."/>
            <person name="Salamov A."/>
            <person name="Andreopoulos B."/>
            <person name="Baker S.E."/>
            <person name="Barry K."/>
            <person name="Bills G."/>
            <person name="Bluhm B.H."/>
            <person name="Cannon C."/>
            <person name="Castanera R."/>
            <person name="Culley D.E."/>
            <person name="Daum C."/>
            <person name="Ezra D."/>
            <person name="Gonzalez J.B."/>
            <person name="Henrissat B."/>
            <person name="Kuo A."/>
            <person name="Liang C."/>
            <person name="Lipzen A."/>
            <person name="Lutzoni F."/>
            <person name="Magnuson J."/>
            <person name="Mondo S."/>
            <person name="Nolan M."/>
            <person name="Ohm R."/>
            <person name="Pangilinan J."/>
            <person name="Park H.-J.H."/>
            <person name="Ramirez L."/>
            <person name="Alfaro M."/>
            <person name="Sun H."/>
            <person name="Tritt A."/>
            <person name="Yoshinaga Y."/>
            <person name="Zwiers L.-H.L."/>
            <person name="Turgeon B.G."/>
            <person name="Goodwin S.B."/>
            <person name="Spatafora J.W."/>
            <person name="Crous P.W."/>
            <person name="Grigoriev I.V."/>
        </authorList>
    </citation>
    <scope>NUCLEOTIDE SEQUENCE [LARGE SCALE GENOMIC DNA]</scope>
    <source>
        <strain evidence="2 3">CBS 611.86</strain>
    </source>
</reference>
<feature type="region of interest" description="Disordered" evidence="1">
    <location>
        <begin position="157"/>
        <end position="211"/>
    </location>
</feature>
<feature type="compositionally biased region" description="Polar residues" evidence="1">
    <location>
        <begin position="281"/>
        <end position="322"/>
    </location>
</feature>
<evidence type="ECO:0000256" key="1">
    <source>
        <dbReference type="SAM" id="MobiDB-lite"/>
    </source>
</evidence>
<evidence type="ECO:0000313" key="3">
    <source>
        <dbReference type="Proteomes" id="UP000481861"/>
    </source>
</evidence>
<dbReference type="AlphaFoldDB" id="A0A7C8MEX5"/>
<dbReference type="Proteomes" id="UP000481861">
    <property type="component" value="Unassembled WGS sequence"/>
</dbReference>
<protein>
    <submittedName>
        <fullName evidence="2">Uncharacterized protein</fullName>
    </submittedName>
</protein>
<keyword evidence="3" id="KW-1185">Reference proteome</keyword>
<accession>A0A7C8MEX5</accession>
<feature type="region of interest" description="Disordered" evidence="1">
    <location>
        <begin position="280"/>
        <end position="322"/>
    </location>
</feature>
<proteinExistence type="predicted"/>
<feature type="compositionally biased region" description="Low complexity" evidence="1">
    <location>
        <begin position="197"/>
        <end position="206"/>
    </location>
</feature>